<name>A0A1A8J627_NOTKU</name>
<protein>
    <submittedName>
        <fullName evidence="1">SMAD family member 3</fullName>
    </submittedName>
</protein>
<sequence>VCVSVCACVHACLCLQAADSDQHPLLDRAAPERPAAVARQGAHTDGLPEHPLLQRLLGQHLLAPPTLLCTSSPHQRHEI</sequence>
<reference evidence="1" key="2">
    <citation type="submission" date="2016-06" db="EMBL/GenBank/DDBJ databases">
        <title>The genome of a short-lived fish provides insights into sex chromosome evolution and the genetic control of aging.</title>
        <authorList>
            <person name="Reichwald K."/>
            <person name="Felder M."/>
            <person name="Petzold A."/>
            <person name="Koch P."/>
            <person name="Groth M."/>
            <person name="Platzer M."/>
        </authorList>
    </citation>
    <scope>NUCLEOTIDE SEQUENCE</scope>
    <source>
        <tissue evidence="1">Brain</tissue>
    </source>
</reference>
<evidence type="ECO:0000313" key="1">
    <source>
        <dbReference type="EMBL" id="SBR05099.1"/>
    </source>
</evidence>
<dbReference type="EMBL" id="HAED01018654">
    <property type="protein sequence ID" value="SBR05099.1"/>
    <property type="molecule type" value="Transcribed_RNA"/>
</dbReference>
<organism evidence="1">
    <name type="scientific">Nothobranchius kuhntae</name>
    <name type="common">Beira killifish</name>
    <dbReference type="NCBI Taxonomy" id="321403"/>
    <lineage>
        <taxon>Eukaryota</taxon>
        <taxon>Metazoa</taxon>
        <taxon>Chordata</taxon>
        <taxon>Craniata</taxon>
        <taxon>Vertebrata</taxon>
        <taxon>Euteleostomi</taxon>
        <taxon>Actinopterygii</taxon>
        <taxon>Neopterygii</taxon>
        <taxon>Teleostei</taxon>
        <taxon>Neoteleostei</taxon>
        <taxon>Acanthomorphata</taxon>
        <taxon>Ovalentaria</taxon>
        <taxon>Atherinomorphae</taxon>
        <taxon>Cyprinodontiformes</taxon>
        <taxon>Nothobranchiidae</taxon>
        <taxon>Nothobranchius</taxon>
    </lineage>
</organism>
<dbReference type="AlphaFoldDB" id="A0A1A8J627"/>
<gene>
    <name evidence="1" type="primary">SMAD3</name>
</gene>
<feature type="non-terminal residue" evidence="1">
    <location>
        <position position="1"/>
    </location>
</feature>
<reference evidence="1" key="1">
    <citation type="submission" date="2016-05" db="EMBL/GenBank/DDBJ databases">
        <authorList>
            <person name="Lavstsen T."/>
            <person name="Jespersen J.S."/>
        </authorList>
    </citation>
    <scope>NUCLEOTIDE SEQUENCE</scope>
    <source>
        <tissue evidence="1">Brain</tissue>
    </source>
</reference>
<proteinExistence type="predicted"/>
<accession>A0A1A8J627</accession>